<proteinExistence type="predicted"/>
<protein>
    <recommendedName>
        <fullName evidence="3">Alanine racemase</fullName>
    </recommendedName>
</protein>
<feature type="non-terminal residue" evidence="1">
    <location>
        <position position="1"/>
    </location>
</feature>
<reference evidence="1 2" key="1">
    <citation type="submission" date="2009-02" db="EMBL/GenBank/DDBJ databases">
        <title>Annotation of Streptomyces hygroscopicus strain ATCC 53653.</title>
        <authorList>
            <consortium name="The Broad Institute Genome Sequencing Platform"/>
            <consortium name="Broad Institute Microbial Sequencing Center"/>
            <person name="Fischbach M."/>
            <person name="Godfrey P."/>
            <person name="Ward D."/>
            <person name="Young S."/>
            <person name="Zeng Q."/>
            <person name="Koehrsen M."/>
            <person name="Alvarado L."/>
            <person name="Berlin A.M."/>
            <person name="Bochicchio J."/>
            <person name="Borenstein D."/>
            <person name="Chapman S.B."/>
            <person name="Chen Z."/>
            <person name="Engels R."/>
            <person name="Freedman E."/>
            <person name="Gellesch M."/>
            <person name="Goldberg J."/>
            <person name="Griggs A."/>
            <person name="Gujja S."/>
            <person name="Heilman E.R."/>
            <person name="Heiman D.I."/>
            <person name="Hepburn T.A."/>
            <person name="Howarth C."/>
            <person name="Jen D."/>
            <person name="Larson L."/>
            <person name="Lewis B."/>
            <person name="Mehta T."/>
            <person name="Park D."/>
            <person name="Pearson M."/>
            <person name="Richards J."/>
            <person name="Roberts A."/>
            <person name="Saif S."/>
            <person name="Shea T.D."/>
            <person name="Shenoy N."/>
            <person name="Sisk P."/>
            <person name="Stolte C."/>
            <person name="Sykes S.N."/>
            <person name="Thomson T."/>
            <person name="Walk T."/>
            <person name="White J."/>
            <person name="Yandava C."/>
            <person name="Straight P."/>
            <person name="Clardy J."/>
            <person name="Hung D."/>
            <person name="Kolter R."/>
            <person name="Mekalanos J."/>
            <person name="Walker S."/>
            <person name="Walsh C.T."/>
            <person name="Wieland-Brown L.C."/>
            <person name="Haas B."/>
            <person name="Nusbaum C."/>
            <person name="Birren B."/>
        </authorList>
    </citation>
    <scope>NUCLEOTIDE SEQUENCE [LARGE SCALE GENOMIC DNA]</scope>
    <source>
        <strain evidence="1 2">ATCC 53653</strain>
    </source>
</reference>
<evidence type="ECO:0008006" key="3">
    <source>
        <dbReference type="Google" id="ProtNLM"/>
    </source>
</evidence>
<dbReference type="EMBL" id="GG657754">
    <property type="protein sequence ID" value="EFL22014.1"/>
    <property type="molecule type" value="Genomic_DNA"/>
</dbReference>
<dbReference type="STRING" id="457427.SSOG_01726"/>
<gene>
    <name evidence="1" type="ORF">SSOG_01726</name>
</gene>
<keyword evidence="2" id="KW-1185">Reference proteome</keyword>
<dbReference type="AlphaFoldDB" id="D9WR37"/>
<sequence>DDDLLIGDRVWFRHAKAGELCERFATLHLVEDDRVVDSVPTYRGEGRTFL</sequence>
<evidence type="ECO:0000313" key="2">
    <source>
        <dbReference type="Proteomes" id="UP000003963"/>
    </source>
</evidence>
<dbReference type="HOGENOM" id="CLU_3129251_0_0_11"/>
<organism evidence="1 2">
    <name type="scientific">Streptomyces himastatinicus ATCC 53653</name>
    <dbReference type="NCBI Taxonomy" id="457427"/>
    <lineage>
        <taxon>Bacteria</taxon>
        <taxon>Bacillati</taxon>
        <taxon>Actinomycetota</taxon>
        <taxon>Actinomycetes</taxon>
        <taxon>Kitasatosporales</taxon>
        <taxon>Streptomycetaceae</taxon>
        <taxon>Streptomyces</taxon>
        <taxon>Streptomyces violaceusniger group</taxon>
    </lineage>
</organism>
<accession>D9WR37</accession>
<evidence type="ECO:0000313" key="1">
    <source>
        <dbReference type="EMBL" id="EFL22014.1"/>
    </source>
</evidence>
<name>D9WR37_9ACTN</name>
<dbReference type="Proteomes" id="UP000003963">
    <property type="component" value="Unassembled WGS sequence"/>
</dbReference>